<dbReference type="Ensembl" id="ENSCVAT00000005367.1">
    <property type="protein sequence ID" value="ENSCVAP00000023974.1"/>
    <property type="gene ID" value="ENSCVAG00000007710.1"/>
</dbReference>
<dbReference type="SMART" id="SM00034">
    <property type="entry name" value="CLECT"/>
    <property type="match status" value="1"/>
</dbReference>
<feature type="compositionally biased region" description="Polar residues" evidence="1">
    <location>
        <begin position="181"/>
        <end position="191"/>
    </location>
</feature>
<dbReference type="OMA" id="EPRMSIP"/>
<evidence type="ECO:0000256" key="1">
    <source>
        <dbReference type="SAM" id="MobiDB-lite"/>
    </source>
</evidence>
<feature type="domain" description="C-type lectin" evidence="2">
    <location>
        <begin position="371"/>
        <end position="491"/>
    </location>
</feature>
<feature type="region of interest" description="Disordered" evidence="1">
    <location>
        <begin position="176"/>
        <end position="197"/>
    </location>
</feature>
<dbReference type="Proteomes" id="UP000265020">
    <property type="component" value="Unassembled WGS sequence"/>
</dbReference>
<name>A0A3Q2DYE3_CYPVA</name>
<feature type="region of interest" description="Disordered" evidence="1">
    <location>
        <begin position="131"/>
        <end position="153"/>
    </location>
</feature>
<accession>A0A3Q2DYE3</accession>
<dbReference type="Pfam" id="PF00059">
    <property type="entry name" value="Lectin_C"/>
    <property type="match status" value="1"/>
</dbReference>
<dbReference type="GeneTree" id="ENSGT00940000166048"/>
<dbReference type="Gene3D" id="3.10.100.10">
    <property type="entry name" value="Mannose-Binding Protein A, subunit A"/>
    <property type="match status" value="1"/>
</dbReference>
<protein>
    <recommendedName>
        <fullName evidence="2">C-type lectin domain-containing protein</fullName>
    </recommendedName>
</protein>
<dbReference type="PROSITE" id="PS50041">
    <property type="entry name" value="C_TYPE_LECTIN_2"/>
    <property type="match status" value="1"/>
</dbReference>
<feature type="compositionally biased region" description="Polar residues" evidence="1">
    <location>
        <begin position="335"/>
        <end position="345"/>
    </location>
</feature>
<reference evidence="3" key="1">
    <citation type="submission" date="2025-08" db="UniProtKB">
        <authorList>
            <consortium name="Ensembl"/>
        </authorList>
    </citation>
    <scope>IDENTIFICATION</scope>
</reference>
<dbReference type="InterPro" id="IPR050111">
    <property type="entry name" value="C-type_lectin/snaclec_domain"/>
</dbReference>
<dbReference type="InterPro" id="IPR001304">
    <property type="entry name" value="C-type_lectin-like"/>
</dbReference>
<evidence type="ECO:0000313" key="4">
    <source>
        <dbReference type="Proteomes" id="UP000265020"/>
    </source>
</evidence>
<dbReference type="SUPFAM" id="SSF56436">
    <property type="entry name" value="C-type lectin-like"/>
    <property type="match status" value="1"/>
</dbReference>
<feature type="region of interest" description="Disordered" evidence="1">
    <location>
        <begin position="331"/>
        <end position="350"/>
    </location>
</feature>
<dbReference type="PANTHER" id="PTHR22803">
    <property type="entry name" value="MANNOSE, PHOSPHOLIPASE, LECTIN RECEPTOR RELATED"/>
    <property type="match status" value="1"/>
</dbReference>
<sequence length="496" mass="54922">MAEKGSKAVPNSPRELGEGRRGQDGGLQALPIPGPRRQNAPTNHLPNGFRRGVQHPDAREPVPDGFRQGTEPSRKFLVDLNTGLVKEHISEMDRRVVSDVPAQRKGAGWVRMENPSTVHLLVPFRGEKEPRRSIPASFRQGTEPKMSIPASFRQGTEPKMSIPVAFRQGTEPKMSIPASFRQGTEPKTSIPASFRQGTEPKMSIPAAFRQGTEPKMSIPASFRQGTEPKMSIPVAFRQGTEPKMSIPVAFRQGTEPKMSIPVAFRQGMEPKMSIPVAFRQGTEPKMSIPVSYRQGTEPKMSIPVSYRQGTEPKMSIPVSYRQGTEPKMSIPVSFRQGTEPKNSIPSAFRQGTEPSRATVKSSKVACKGEIIYGKCYEFNPKLLAFKDAQAFCRNLAPDAELASVTSRDLHFQLVSLVTRGGKTSPRLTWLGATVKNQQASWVDGSDWSYSDWMPGHPNIHTDKPVCVEMFKMDESWWTAADCELKRASLCSYPVTA</sequence>
<dbReference type="InterPro" id="IPR016187">
    <property type="entry name" value="CTDL_fold"/>
</dbReference>
<dbReference type="STRING" id="28743.ENSCVAP00000023974"/>
<proteinExistence type="predicted"/>
<evidence type="ECO:0000313" key="3">
    <source>
        <dbReference type="Ensembl" id="ENSCVAP00000023974.1"/>
    </source>
</evidence>
<reference evidence="3" key="2">
    <citation type="submission" date="2025-09" db="UniProtKB">
        <authorList>
            <consortium name="Ensembl"/>
        </authorList>
    </citation>
    <scope>IDENTIFICATION</scope>
</reference>
<organism evidence="3 4">
    <name type="scientific">Cyprinodon variegatus</name>
    <name type="common">Sheepshead minnow</name>
    <dbReference type="NCBI Taxonomy" id="28743"/>
    <lineage>
        <taxon>Eukaryota</taxon>
        <taxon>Metazoa</taxon>
        <taxon>Chordata</taxon>
        <taxon>Craniata</taxon>
        <taxon>Vertebrata</taxon>
        <taxon>Euteleostomi</taxon>
        <taxon>Actinopterygii</taxon>
        <taxon>Neopterygii</taxon>
        <taxon>Teleostei</taxon>
        <taxon>Neoteleostei</taxon>
        <taxon>Acanthomorphata</taxon>
        <taxon>Ovalentaria</taxon>
        <taxon>Atherinomorphae</taxon>
        <taxon>Cyprinodontiformes</taxon>
        <taxon>Cyprinodontidae</taxon>
        <taxon>Cyprinodon</taxon>
    </lineage>
</organism>
<dbReference type="InterPro" id="IPR016186">
    <property type="entry name" value="C-type_lectin-like/link_sf"/>
</dbReference>
<keyword evidence="4" id="KW-1185">Reference proteome</keyword>
<evidence type="ECO:0000259" key="2">
    <source>
        <dbReference type="PROSITE" id="PS50041"/>
    </source>
</evidence>
<dbReference type="AlphaFoldDB" id="A0A3Q2DYE3"/>
<feature type="region of interest" description="Disordered" evidence="1">
    <location>
        <begin position="1"/>
        <end position="73"/>
    </location>
</feature>